<evidence type="ECO:0000256" key="1">
    <source>
        <dbReference type="ARBA" id="ARBA00007362"/>
    </source>
</evidence>
<gene>
    <name evidence="4" type="ORF">DA73_0215765</name>
</gene>
<keyword evidence="2" id="KW-0812">Transmembrane</keyword>
<evidence type="ECO:0000256" key="2">
    <source>
        <dbReference type="SAM" id="Phobius"/>
    </source>
</evidence>
<evidence type="ECO:0000259" key="3">
    <source>
        <dbReference type="Pfam" id="PF00892"/>
    </source>
</evidence>
<feature type="transmembrane region" description="Helical" evidence="2">
    <location>
        <begin position="185"/>
        <end position="208"/>
    </location>
</feature>
<organism evidence="4">
    <name type="scientific">Tolypothrix bouteillei VB521301</name>
    <dbReference type="NCBI Taxonomy" id="1479485"/>
    <lineage>
        <taxon>Bacteria</taxon>
        <taxon>Bacillati</taxon>
        <taxon>Cyanobacteriota</taxon>
        <taxon>Cyanophyceae</taxon>
        <taxon>Nostocales</taxon>
        <taxon>Tolypothrichaceae</taxon>
        <taxon>Tolypothrix</taxon>
    </lineage>
</organism>
<feature type="transmembrane region" description="Helical" evidence="2">
    <location>
        <begin position="272"/>
        <end position="290"/>
    </location>
</feature>
<feature type="transmembrane region" description="Helical" evidence="2">
    <location>
        <begin position="127"/>
        <end position="146"/>
    </location>
</feature>
<reference evidence="4" key="1">
    <citation type="journal article" date="2015" name="Genome Announc.">
        <title>Draft Genome Sequence of Tolypothrix boutellei Strain VB521301.</title>
        <authorList>
            <person name="Chandrababunaidu M.M."/>
            <person name="Singh D."/>
            <person name="Sen D."/>
            <person name="Bhan S."/>
            <person name="Das S."/>
            <person name="Gupta A."/>
            <person name="Adhikary S.P."/>
            <person name="Tripathy S."/>
        </authorList>
    </citation>
    <scope>NUCLEOTIDE SEQUENCE</scope>
    <source>
        <strain evidence="4">VB521301</strain>
    </source>
</reference>
<dbReference type="PANTHER" id="PTHR22911">
    <property type="entry name" value="ACYL-MALONYL CONDENSING ENZYME-RELATED"/>
    <property type="match status" value="1"/>
</dbReference>
<name>A0A0C1N631_9CYAN</name>
<dbReference type="GO" id="GO:0016020">
    <property type="term" value="C:membrane"/>
    <property type="evidence" value="ECO:0007669"/>
    <property type="project" value="InterPro"/>
</dbReference>
<feature type="transmembrane region" description="Helical" evidence="2">
    <location>
        <begin position="246"/>
        <end position="266"/>
    </location>
</feature>
<sequence>METQMQKQNPFGLFAVVGASTFWALAANVASSLFEGGVSPFELAGVSAILATIGLMALNLLQKHPILRVPSLSQIALSALFVMFVGADYLAIAKLPVAIAIVLIFMAPGFVVLWNALLSRRVPSAKVLIALALSFLGVVLVSGVVGGDLSQVNWFGIAIGLTTAILFAAYTLLSEKIGAQGTPVNALLQTFSIASLIWFGFLLTQGLTPHLLEVINAPKILYMGIMGTLLPYLLFLWGVRHVQAERAAIVASIEPFIAGIIAWIWFGQYLTLLQITGGILIVVAISSLQINNQATLKKNRLNYEG</sequence>
<dbReference type="InterPro" id="IPR037185">
    <property type="entry name" value="EmrE-like"/>
</dbReference>
<dbReference type="EMBL" id="JHEG02000048">
    <property type="protein sequence ID" value="KIE10102.1"/>
    <property type="molecule type" value="Genomic_DNA"/>
</dbReference>
<dbReference type="InterPro" id="IPR000620">
    <property type="entry name" value="EamA_dom"/>
</dbReference>
<dbReference type="PANTHER" id="PTHR22911:SF79">
    <property type="entry name" value="MOBA-LIKE NTP TRANSFERASE DOMAIN-CONTAINING PROTEIN"/>
    <property type="match status" value="1"/>
</dbReference>
<feature type="transmembrane region" description="Helical" evidence="2">
    <location>
        <begin position="98"/>
        <end position="118"/>
    </location>
</feature>
<proteinExistence type="inferred from homology"/>
<dbReference type="AlphaFoldDB" id="A0A0C1N631"/>
<keyword evidence="2" id="KW-1133">Transmembrane helix</keyword>
<feature type="transmembrane region" description="Helical" evidence="2">
    <location>
        <begin position="220"/>
        <end position="239"/>
    </location>
</feature>
<evidence type="ECO:0000313" key="4">
    <source>
        <dbReference type="EMBL" id="KIE10102.1"/>
    </source>
</evidence>
<keyword evidence="2" id="KW-0472">Membrane</keyword>
<comment type="caution">
    <text evidence="4">The sequence shown here is derived from an EMBL/GenBank/DDBJ whole genome shotgun (WGS) entry which is preliminary data.</text>
</comment>
<dbReference type="SUPFAM" id="SSF103481">
    <property type="entry name" value="Multidrug resistance efflux transporter EmrE"/>
    <property type="match status" value="2"/>
</dbReference>
<feature type="transmembrane region" description="Helical" evidence="2">
    <location>
        <begin position="12"/>
        <end position="31"/>
    </location>
</feature>
<dbReference type="Pfam" id="PF00892">
    <property type="entry name" value="EamA"/>
    <property type="match status" value="2"/>
</dbReference>
<feature type="transmembrane region" description="Helical" evidence="2">
    <location>
        <begin position="73"/>
        <end position="92"/>
    </location>
</feature>
<feature type="domain" description="EamA" evidence="3">
    <location>
        <begin position="11"/>
        <end position="142"/>
    </location>
</feature>
<dbReference type="STRING" id="1479485.DA73_0215765"/>
<accession>A0A0C1N631</accession>
<comment type="similarity">
    <text evidence="1">Belongs to the EamA transporter family.</text>
</comment>
<feature type="transmembrane region" description="Helical" evidence="2">
    <location>
        <begin position="43"/>
        <end position="61"/>
    </location>
</feature>
<feature type="domain" description="EamA" evidence="3">
    <location>
        <begin position="155"/>
        <end position="285"/>
    </location>
</feature>
<protein>
    <recommendedName>
        <fullName evidence="3">EamA domain-containing protein</fullName>
    </recommendedName>
</protein>
<feature type="transmembrane region" description="Helical" evidence="2">
    <location>
        <begin position="152"/>
        <end position="173"/>
    </location>
</feature>